<evidence type="ECO:0000259" key="2">
    <source>
        <dbReference type="Pfam" id="PF14342"/>
    </source>
</evidence>
<name>A0ABW3MEJ3_9PSEU</name>
<reference evidence="4" key="1">
    <citation type="journal article" date="2019" name="Int. J. Syst. Evol. Microbiol.">
        <title>The Global Catalogue of Microorganisms (GCM) 10K type strain sequencing project: providing services to taxonomists for standard genome sequencing and annotation.</title>
        <authorList>
            <consortium name="The Broad Institute Genomics Platform"/>
            <consortium name="The Broad Institute Genome Sequencing Center for Infectious Disease"/>
            <person name="Wu L."/>
            <person name="Ma J."/>
        </authorList>
    </citation>
    <scope>NUCLEOTIDE SEQUENCE [LARGE SCALE GENOMIC DNA]</scope>
    <source>
        <strain evidence="4">JCM 31486</strain>
    </source>
</reference>
<keyword evidence="4" id="KW-1185">Reference proteome</keyword>
<comment type="caution">
    <text evidence="3">The sequence shown here is derived from an EMBL/GenBank/DDBJ whole genome shotgun (WGS) entry which is preliminary data.</text>
</comment>
<feature type="transmembrane region" description="Helical" evidence="1">
    <location>
        <begin position="63"/>
        <end position="82"/>
    </location>
</feature>
<keyword evidence="1" id="KW-0472">Membrane</keyword>
<dbReference type="Proteomes" id="UP001597045">
    <property type="component" value="Unassembled WGS sequence"/>
</dbReference>
<evidence type="ECO:0000313" key="4">
    <source>
        <dbReference type="Proteomes" id="UP001597045"/>
    </source>
</evidence>
<evidence type="ECO:0000256" key="1">
    <source>
        <dbReference type="SAM" id="Phobius"/>
    </source>
</evidence>
<dbReference type="EMBL" id="JBHTIS010001979">
    <property type="protein sequence ID" value="MFD1049101.1"/>
    <property type="molecule type" value="Genomic_DNA"/>
</dbReference>
<dbReference type="InterPro" id="IPR025509">
    <property type="entry name" value="DUF4396"/>
</dbReference>
<protein>
    <submittedName>
        <fullName evidence="3">DUF4396 domain-containing protein</fullName>
    </submittedName>
</protein>
<feature type="domain" description="DUF4396" evidence="2">
    <location>
        <begin position="1"/>
        <end position="130"/>
    </location>
</feature>
<dbReference type="Pfam" id="PF14342">
    <property type="entry name" value="DUF4396"/>
    <property type="match status" value="1"/>
</dbReference>
<evidence type="ECO:0000313" key="3">
    <source>
        <dbReference type="EMBL" id="MFD1049101.1"/>
    </source>
</evidence>
<sequence length="141" mass="14666">MAASATLHCLTGCAIGEVLGMVIGTWTGLANVPTIVLSVVLAFAFGYALTMRGVRKSGLDLRSAFRVALAADTVSILVMEIVDNGIVVAVPGAMDATLGDLLFWGSLAFSLVVAFVVTVPVNKWMIGRGRGHAVVHAHHGH</sequence>
<feature type="transmembrane region" description="Helical" evidence="1">
    <location>
        <begin position="30"/>
        <end position="51"/>
    </location>
</feature>
<accession>A0ABW3MEJ3</accession>
<proteinExistence type="predicted"/>
<gene>
    <name evidence="3" type="ORF">ACFQ1S_27980</name>
</gene>
<organism evidence="3 4">
    <name type="scientific">Kibdelosporangium lantanae</name>
    <dbReference type="NCBI Taxonomy" id="1497396"/>
    <lineage>
        <taxon>Bacteria</taxon>
        <taxon>Bacillati</taxon>
        <taxon>Actinomycetota</taxon>
        <taxon>Actinomycetes</taxon>
        <taxon>Pseudonocardiales</taxon>
        <taxon>Pseudonocardiaceae</taxon>
        <taxon>Kibdelosporangium</taxon>
    </lineage>
</organism>
<keyword evidence="1" id="KW-1133">Transmembrane helix</keyword>
<keyword evidence="1" id="KW-0812">Transmembrane</keyword>
<feature type="transmembrane region" description="Helical" evidence="1">
    <location>
        <begin position="102"/>
        <end position="121"/>
    </location>
</feature>